<organism evidence="1 2">
    <name type="scientific">Thermobaculum terrenum (strain ATCC BAA-798 / CCMEE 7001 / YNP1)</name>
    <dbReference type="NCBI Taxonomy" id="525904"/>
    <lineage>
        <taxon>Bacteria</taxon>
        <taxon>Bacillati</taxon>
        <taxon>Chloroflexota</taxon>
        <taxon>Chloroflexia</taxon>
        <taxon>Candidatus Thermobaculales</taxon>
        <taxon>Candidatus Thermobaculaceae</taxon>
        <taxon>Thermobaculum</taxon>
    </lineage>
</organism>
<name>D1CJ12_THET1</name>
<gene>
    <name evidence="1" type="ordered locus">Tter_2849</name>
</gene>
<dbReference type="HOGENOM" id="CLU_2235311_0_0_0"/>
<proteinExistence type="predicted"/>
<dbReference type="STRING" id="525904.Tter_2849"/>
<dbReference type="EMBL" id="CP001826">
    <property type="protein sequence ID" value="ACZ43732.1"/>
    <property type="molecule type" value="Genomic_DNA"/>
</dbReference>
<protein>
    <submittedName>
        <fullName evidence="1">Uncharacterized protein</fullName>
    </submittedName>
</protein>
<dbReference type="RefSeq" id="WP_012876762.1">
    <property type="nucleotide sequence ID" value="NC_013526.1"/>
</dbReference>
<evidence type="ECO:0000313" key="1">
    <source>
        <dbReference type="EMBL" id="ACZ43732.1"/>
    </source>
</evidence>
<evidence type="ECO:0000313" key="2">
    <source>
        <dbReference type="Proteomes" id="UP000000323"/>
    </source>
</evidence>
<accession>D1CJ12</accession>
<sequence>MKYDIAGHNLPVMVLLDPDGNGEEDSYQLPSWKGYYSTGHYITINGYDGTFDGTDVSASLYYRDTFHMLPDNTKQFSYYLRGFAYLIRYKNGVGSCSSNNYDLIW</sequence>
<dbReference type="Proteomes" id="UP000000323">
    <property type="component" value="Chromosome 2"/>
</dbReference>
<keyword evidence="2" id="KW-1185">Reference proteome</keyword>
<dbReference type="AlphaFoldDB" id="D1CJ12"/>
<reference evidence="2" key="1">
    <citation type="journal article" date="2010" name="Stand. Genomic Sci.">
        <title>Complete genome sequence of 'Thermobaculum terrenum' type strain (YNP1).</title>
        <authorList>
            <person name="Kiss H."/>
            <person name="Cleland D."/>
            <person name="Lapidus A."/>
            <person name="Lucas S."/>
            <person name="Glavina Del Rio T."/>
            <person name="Nolan M."/>
            <person name="Tice H."/>
            <person name="Han C."/>
            <person name="Goodwin L."/>
            <person name="Pitluck S."/>
            <person name="Liolios K."/>
            <person name="Ivanova N."/>
            <person name="Mavromatis K."/>
            <person name="Ovchinnikova G."/>
            <person name="Pati A."/>
            <person name="Chen A."/>
            <person name="Palaniappan K."/>
            <person name="Land M."/>
            <person name="Hauser L."/>
            <person name="Chang Y."/>
            <person name="Jeffries C."/>
            <person name="Lu M."/>
            <person name="Brettin T."/>
            <person name="Detter J."/>
            <person name="Goker M."/>
            <person name="Tindall B."/>
            <person name="Beck B."/>
            <person name="McDermott T."/>
            <person name="Woyke T."/>
            <person name="Bristow J."/>
            <person name="Eisen J."/>
            <person name="Markowitz V."/>
            <person name="Hugenholtz P."/>
            <person name="Kyrpides N."/>
            <person name="Klenk H."/>
            <person name="Cheng J."/>
        </authorList>
    </citation>
    <scope>NUCLEOTIDE SEQUENCE [LARGE SCALE GENOMIC DNA]</scope>
    <source>
        <strain evidence="2">ATCC BAA-798 / YNP1</strain>
    </source>
</reference>
<dbReference type="KEGG" id="ttr:Tter_2849"/>